<evidence type="ECO:0000313" key="3">
    <source>
        <dbReference type="Proteomes" id="UP001215280"/>
    </source>
</evidence>
<dbReference type="Pfam" id="PF07818">
    <property type="entry name" value="HCNGP"/>
    <property type="match status" value="1"/>
</dbReference>
<dbReference type="GO" id="GO:0005634">
    <property type="term" value="C:nucleus"/>
    <property type="evidence" value="ECO:0007669"/>
    <property type="project" value="TreeGrafter"/>
</dbReference>
<accession>A0AAD7MPC0</accession>
<dbReference type="PANTHER" id="PTHR13464:SF0">
    <property type="entry name" value="SAP30-BINDING PROTEIN"/>
    <property type="match status" value="1"/>
</dbReference>
<evidence type="ECO:0000313" key="2">
    <source>
        <dbReference type="EMBL" id="KAJ7726709.1"/>
    </source>
</evidence>
<sequence length="296" mass="32372">MLNGLVAYSDDSASDSESHDKPPKSKSASNGHGDANANANDLTKPPLRPIPSSDSRTAKPPKSQLIIRRPLKSRPRTVIADEILDGPREKEKQERAQVSSSGRQNAVASSSGSSSMEGGPGDELTRIRTLLQPPPIPGLDDWGIPPESTEPCDPAIQTKLAQFLALKHATPPRHFNDSLMASRAFRNPHLYANLVEFVAVDERSTNFPPSLWDPADVQDSWYADQIADAQKARADKQAQAQAPGKRSQIAFTASSKTSVAHADTARPKARERDRDKDRDKSSRFHPYGGGREKSRW</sequence>
<reference evidence="2" key="1">
    <citation type="submission" date="2023-03" db="EMBL/GenBank/DDBJ databases">
        <title>Massive genome expansion in bonnet fungi (Mycena s.s.) driven by repeated elements and novel gene families across ecological guilds.</title>
        <authorList>
            <consortium name="Lawrence Berkeley National Laboratory"/>
            <person name="Harder C.B."/>
            <person name="Miyauchi S."/>
            <person name="Viragh M."/>
            <person name="Kuo A."/>
            <person name="Thoen E."/>
            <person name="Andreopoulos B."/>
            <person name="Lu D."/>
            <person name="Skrede I."/>
            <person name="Drula E."/>
            <person name="Henrissat B."/>
            <person name="Morin E."/>
            <person name="Kohler A."/>
            <person name="Barry K."/>
            <person name="LaButti K."/>
            <person name="Morin E."/>
            <person name="Salamov A."/>
            <person name="Lipzen A."/>
            <person name="Mereny Z."/>
            <person name="Hegedus B."/>
            <person name="Baldrian P."/>
            <person name="Stursova M."/>
            <person name="Weitz H."/>
            <person name="Taylor A."/>
            <person name="Grigoriev I.V."/>
            <person name="Nagy L.G."/>
            <person name="Martin F."/>
            <person name="Kauserud H."/>
        </authorList>
    </citation>
    <scope>NUCLEOTIDE SEQUENCE</scope>
    <source>
        <strain evidence="2">CBHHK188m</strain>
    </source>
</reference>
<protein>
    <submittedName>
        <fullName evidence="2">HCNGP-like protein-domain-containing protein</fullName>
    </submittedName>
</protein>
<feature type="compositionally biased region" description="Polar residues" evidence="1">
    <location>
        <begin position="96"/>
        <end position="108"/>
    </location>
</feature>
<name>A0AAD7MPC0_9AGAR</name>
<dbReference type="Proteomes" id="UP001215280">
    <property type="component" value="Unassembled WGS sequence"/>
</dbReference>
<dbReference type="AlphaFoldDB" id="A0AAD7MPC0"/>
<keyword evidence="3" id="KW-1185">Reference proteome</keyword>
<dbReference type="GO" id="GO:0006355">
    <property type="term" value="P:regulation of DNA-templated transcription"/>
    <property type="evidence" value="ECO:0007669"/>
    <property type="project" value="InterPro"/>
</dbReference>
<feature type="region of interest" description="Disordered" evidence="1">
    <location>
        <begin position="232"/>
        <end position="296"/>
    </location>
</feature>
<evidence type="ECO:0000256" key="1">
    <source>
        <dbReference type="SAM" id="MobiDB-lite"/>
    </source>
</evidence>
<feature type="region of interest" description="Disordered" evidence="1">
    <location>
        <begin position="1"/>
        <end position="153"/>
    </location>
</feature>
<organism evidence="2 3">
    <name type="scientific">Mycena maculata</name>
    <dbReference type="NCBI Taxonomy" id="230809"/>
    <lineage>
        <taxon>Eukaryota</taxon>
        <taxon>Fungi</taxon>
        <taxon>Dikarya</taxon>
        <taxon>Basidiomycota</taxon>
        <taxon>Agaricomycotina</taxon>
        <taxon>Agaricomycetes</taxon>
        <taxon>Agaricomycetidae</taxon>
        <taxon>Agaricales</taxon>
        <taxon>Marasmiineae</taxon>
        <taxon>Mycenaceae</taxon>
        <taxon>Mycena</taxon>
    </lineage>
</organism>
<dbReference type="InterPro" id="IPR012479">
    <property type="entry name" value="SAP30BP"/>
</dbReference>
<feature type="compositionally biased region" description="Polar residues" evidence="1">
    <location>
        <begin position="249"/>
        <end position="258"/>
    </location>
</feature>
<comment type="caution">
    <text evidence="2">The sequence shown here is derived from an EMBL/GenBank/DDBJ whole genome shotgun (WGS) entry which is preliminary data.</text>
</comment>
<feature type="compositionally biased region" description="Basic and acidic residues" evidence="1">
    <location>
        <begin position="263"/>
        <end position="282"/>
    </location>
</feature>
<dbReference type="PANTHER" id="PTHR13464">
    <property type="entry name" value="TRANSCRIPTIONAL REGULATOR PROTEIN HCNGP"/>
    <property type="match status" value="1"/>
</dbReference>
<dbReference type="EMBL" id="JARJLG010000217">
    <property type="protein sequence ID" value="KAJ7726709.1"/>
    <property type="molecule type" value="Genomic_DNA"/>
</dbReference>
<proteinExistence type="predicted"/>
<feature type="compositionally biased region" description="Basic and acidic residues" evidence="1">
    <location>
        <begin position="85"/>
        <end position="95"/>
    </location>
</feature>
<feature type="compositionally biased region" description="Low complexity" evidence="1">
    <location>
        <begin position="27"/>
        <end position="41"/>
    </location>
</feature>
<gene>
    <name evidence="2" type="ORF">DFH07DRAFT_852598</name>
</gene>